<reference evidence="3" key="1">
    <citation type="submission" date="2023-09" db="UniProtKB">
        <authorList>
            <consortium name="Ensembl"/>
        </authorList>
    </citation>
    <scope>IDENTIFICATION</scope>
</reference>
<dbReference type="Gene3D" id="2.40.10.10">
    <property type="entry name" value="Trypsin-like serine proteases"/>
    <property type="match status" value="1"/>
</dbReference>
<keyword evidence="1" id="KW-1015">Disulfide bond</keyword>
<dbReference type="SUPFAM" id="SSF50494">
    <property type="entry name" value="Trypsin-like serine proteases"/>
    <property type="match status" value="1"/>
</dbReference>
<evidence type="ECO:0000313" key="3">
    <source>
        <dbReference type="Ensembl" id="ENSPNYP00000006122.1"/>
    </source>
</evidence>
<dbReference type="STRING" id="303518.ENSPNYP00000006122"/>
<dbReference type="AlphaFoldDB" id="A0A3B4F6D5"/>
<evidence type="ECO:0000256" key="1">
    <source>
        <dbReference type="ARBA" id="ARBA00023157"/>
    </source>
</evidence>
<accession>A0A3B4F6D5</accession>
<dbReference type="GO" id="GO:0006508">
    <property type="term" value="P:proteolysis"/>
    <property type="evidence" value="ECO:0007669"/>
    <property type="project" value="InterPro"/>
</dbReference>
<organism evidence="3">
    <name type="scientific">Pundamilia nyererei</name>
    <dbReference type="NCBI Taxonomy" id="303518"/>
    <lineage>
        <taxon>Eukaryota</taxon>
        <taxon>Metazoa</taxon>
        <taxon>Chordata</taxon>
        <taxon>Craniata</taxon>
        <taxon>Vertebrata</taxon>
        <taxon>Euteleostomi</taxon>
        <taxon>Actinopterygii</taxon>
        <taxon>Neopterygii</taxon>
        <taxon>Teleostei</taxon>
        <taxon>Neoteleostei</taxon>
        <taxon>Acanthomorphata</taxon>
        <taxon>Ovalentaria</taxon>
        <taxon>Cichlomorphae</taxon>
        <taxon>Cichliformes</taxon>
        <taxon>Cichlidae</taxon>
        <taxon>African cichlids</taxon>
        <taxon>Pseudocrenilabrinae</taxon>
        <taxon>Haplochromini</taxon>
        <taxon>Pundamilia</taxon>
    </lineage>
</organism>
<name>A0A3B4F6D5_9CICH</name>
<evidence type="ECO:0000259" key="2">
    <source>
        <dbReference type="Pfam" id="PF00089"/>
    </source>
</evidence>
<dbReference type="GO" id="GO:0004252">
    <property type="term" value="F:serine-type endopeptidase activity"/>
    <property type="evidence" value="ECO:0007669"/>
    <property type="project" value="InterPro"/>
</dbReference>
<dbReference type="PANTHER" id="PTHR24271">
    <property type="entry name" value="KALLIKREIN-RELATED"/>
    <property type="match status" value="1"/>
</dbReference>
<protein>
    <recommendedName>
        <fullName evidence="2">Peptidase S1 domain-containing protein</fullName>
    </recommendedName>
</protein>
<dbReference type="Pfam" id="PF00089">
    <property type="entry name" value="Trypsin"/>
    <property type="match status" value="1"/>
</dbReference>
<dbReference type="PANTHER" id="PTHR24271:SF52">
    <property type="entry name" value="GRANZYME K"/>
    <property type="match status" value="1"/>
</dbReference>
<dbReference type="InterPro" id="IPR009003">
    <property type="entry name" value="Peptidase_S1_PA"/>
</dbReference>
<sequence>MLVLSTSGHGSEIVGGNEVEPHSLPFMARVRSARFMCGGILIHPQCVLTAPQCRE</sequence>
<dbReference type="InterPro" id="IPR043504">
    <property type="entry name" value="Peptidase_S1_PA_chymotrypsin"/>
</dbReference>
<feature type="domain" description="Peptidase S1" evidence="2">
    <location>
        <begin position="13"/>
        <end position="53"/>
    </location>
</feature>
<dbReference type="GeneTree" id="ENSGT00940000177226"/>
<dbReference type="InterPro" id="IPR001254">
    <property type="entry name" value="Trypsin_dom"/>
</dbReference>
<proteinExistence type="predicted"/>
<dbReference type="Ensembl" id="ENSPNYT00000006276.1">
    <property type="protein sequence ID" value="ENSPNYP00000006122.1"/>
    <property type="gene ID" value="ENSPNYG00000004720.1"/>
</dbReference>